<name>A0A660KYY2_9ACTN</name>
<dbReference type="EMBL" id="RBIL01000002">
    <property type="protein sequence ID" value="RKQ86897.1"/>
    <property type="molecule type" value="Genomic_DNA"/>
</dbReference>
<keyword evidence="2" id="KW-1133">Transmembrane helix</keyword>
<keyword evidence="2" id="KW-0812">Transmembrane</keyword>
<evidence type="ECO:0000256" key="2">
    <source>
        <dbReference type="SAM" id="Phobius"/>
    </source>
</evidence>
<reference evidence="3 4" key="1">
    <citation type="submission" date="2018-10" db="EMBL/GenBank/DDBJ databases">
        <title>Genomic Encyclopedia of Archaeal and Bacterial Type Strains, Phase II (KMG-II): from individual species to whole genera.</title>
        <authorList>
            <person name="Goeker M."/>
        </authorList>
    </citation>
    <scope>NUCLEOTIDE SEQUENCE [LARGE SCALE GENOMIC DNA]</scope>
    <source>
        <strain evidence="3 4">DSM 14954</strain>
    </source>
</reference>
<dbReference type="Proteomes" id="UP000278962">
    <property type="component" value="Unassembled WGS sequence"/>
</dbReference>
<gene>
    <name evidence="3" type="ORF">C8N24_4914</name>
</gene>
<evidence type="ECO:0000313" key="3">
    <source>
        <dbReference type="EMBL" id="RKQ86897.1"/>
    </source>
</evidence>
<feature type="compositionally biased region" description="Basic residues" evidence="1">
    <location>
        <begin position="1"/>
        <end position="14"/>
    </location>
</feature>
<feature type="transmembrane region" description="Helical" evidence="2">
    <location>
        <begin position="57"/>
        <end position="77"/>
    </location>
</feature>
<keyword evidence="2" id="KW-0472">Membrane</keyword>
<feature type="region of interest" description="Disordered" evidence="1">
    <location>
        <begin position="1"/>
        <end position="55"/>
    </location>
</feature>
<accession>A0A660KYY2</accession>
<evidence type="ECO:0000313" key="4">
    <source>
        <dbReference type="Proteomes" id="UP000278962"/>
    </source>
</evidence>
<feature type="transmembrane region" description="Helical" evidence="2">
    <location>
        <begin position="83"/>
        <end position="103"/>
    </location>
</feature>
<keyword evidence="4" id="KW-1185">Reference proteome</keyword>
<proteinExistence type="predicted"/>
<evidence type="ECO:0000256" key="1">
    <source>
        <dbReference type="SAM" id="MobiDB-lite"/>
    </source>
</evidence>
<dbReference type="OrthoDB" id="5244230at2"/>
<feature type="compositionally biased region" description="Basic and acidic residues" evidence="1">
    <location>
        <begin position="29"/>
        <end position="44"/>
    </location>
</feature>
<dbReference type="RefSeq" id="WP_121255026.1">
    <property type="nucleotide sequence ID" value="NZ_RBIL01000002.1"/>
</dbReference>
<dbReference type="AlphaFoldDB" id="A0A660KYY2"/>
<organism evidence="3 4">
    <name type="scientific">Solirubrobacter pauli</name>
    <dbReference type="NCBI Taxonomy" id="166793"/>
    <lineage>
        <taxon>Bacteria</taxon>
        <taxon>Bacillati</taxon>
        <taxon>Actinomycetota</taxon>
        <taxon>Thermoleophilia</taxon>
        <taxon>Solirubrobacterales</taxon>
        <taxon>Solirubrobacteraceae</taxon>
        <taxon>Solirubrobacter</taxon>
    </lineage>
</organism>
<comment type="caution">
    <text evidence="3">The sequence shown here is derived from an EMBL/GenBank/DDBJ whole genome shotgun (WGS) entry which is preliminary data.</text>
</comment>
<sequence length="120" mass="13404">MAQTKRKRRTKHRGNAAGAIEARGRTGRKPTEAETKSSMRDQARQRRVTKPPTWNSAAMKAGAMAVLLFILTQVGIFGGDTTVSQGILLAAMAMLIYTPLAYVTDRWVYKKNLLRVNQKR</sequence>
<protein>
    <submittedName>
        <fullName evidence="3">Uncharacterized protein</fullName>
    </submittedName>
</protein>